<evidence type="ECO:0000313" key="2">
    <source>
        <dbReference type="EMBL" id="EKM61850.1"/>
    </source>
</evidence>
<dbReference type="Proteomes" id="UP000008370">
    <property type="component" value="Unassembled WGS sequence"/>
</dbReference>
<name>K5WQX1_PHACS</name>
<dbReference type="RefSeq" id="XP_007391243.1">
    <property type="nucleotide sequence ID" value="XM_007391181.1"/>
</dbReference>
<sequence>MLLAGEPHLQALNVKLHMIYGLLYDHLKPYEFNMLSTAVVGLHPALGIPLFALLLTRIPRSLFVYALAAQFSHYDLAACAPMFLLSTGPSSILEECAQRTCAVYLNRLLGLQTRRVEVIKENLR</sequence>
<proteinExistence type="predicted"/>
<dbReference type="EMBL" id="JH930468">
    <property type="protein sequence ID" value="EKM61850.1"/>
    <property type="molecule type" value="Genomic_DNA"/>
</dbReference>
<evidence type="ECO:0000313" key="3">
    <source>
        <dbReference type="Proteomes" id="UP000008370"/>
    </source>
</evidence>
<keyword evidence="1" id="KW-0812">Transmembrane</keyword>
<keyword evidence="1" id="KW-1133">Transmembrane helix</keyword>
<keyword evidence="1" id="KW-0472">Membrane</keyword>
<dbReference type="KEGG" id="pco:PHACADRAFT_191043"/>
<accession>K5WQX1</accession>
<dbReference type="GeneID" id="18910726"/>
<dbReference type="OrthoDB" id="3265815at2759"/>
<keyword evidence="3" id="KW-1185">Reference proteome</keyword>
<protein>
    <submittedName>
        <fullName evidence="2">Uncharacterized protein</fullName>
    </submittedName>
</protein>
<feature type="transmembrane region" description="Helical" evidence="1">
    <location>
        <begin position="32"/>
        <end position="55"/>
    </location>
</feature>
<reference evidence="2 3" key="1">
    <citation type="journal article" date="2012" name="BMC Genomics">
        <title>Comparative genomics of the white-rot fungi, Phanerochaete carnosa and P. chrysosporium, to elucidate the genetic basis of the distinct wood types they colonize.</title>
        <authorList>
            <person name="Suzuki H."/>
            <person name="MacDonald J."/>
            <person name="Syed K."/>
            <person name="Salamov A."/>
            <person name="Hori C."/>
            <person name="Aerts A."/>
            <person name="Henrissat B."/>
            <person name="Wiebenga A."/>
            <person name="vanKuyk P.A."/>
            <person name="Barry K."/>
            <person name="Lindquist E."/>
            <person name="LaButti K."/>
            <person name="Lapidus A."/>
            <person name="Lucas S."/>
            <person name="Coutinho P."/>
            <person name="Gong Y."/>
            <person name="Samejima M."/>
            <person name="Mahadevan R."/>
            <person name="Abou-Zaid M."/>
            <person name="de Vries R.P."/>
            <person name="Igarashi K."/>
            <person name="Yadav J.S."/>
            <person name="Grigoriev I.V."/>
            <person name="Master E.R."/>
        </authorList>
    </citation>
    <scope>NUCLEOTIDE SEQUENCE [LARGE SCALE GENOMIC DNA]</scope>
    <source>
        <strain evidence="2 3">HHB-10118-sp</strain>
    </source>
</reference>
<evidence type="ECO:0000256" key="1">
    <source>
        <dbReference type="SAM" id="Phobius"/>
    </source>
</evidence>
<organism evidence="2 3">
    <name type="scientific">Phanerochaete carnosa (strain HHB-10118-sp)</name>
    <name type="common">White-rot fungus</name>
    <name type="synonym">Peniophora carnosa</name>
    <dbReference type="NCBI Taxonomy" id="650164"/>
    <lineage>
        <taxon>Eukaryota</taxon>
        <taxon>Fungi</taxon>
        <taxon>Dikarya</taxon>
        <taxon>Basidiomycota</taxon>
        <taxon>Agaricomycotina</taxon>
        <taxon>Agaricomycetes</taxon>
        <taxon>Polyporales</taxon>
        <taxon>Phanerochaetaceae</taxon>
        <taxon>Phanerochaete</taxon>
    </lineage>
</organism>
<dbReference type="AlphaFoldDB" id="K5WQX1"/>
<dbReference type="InParanoid" id="K5WQX1"/>
<gene>
    <name evidence="2" type="ORF">PHACADRAFT_191043</name>
</gene>
<dbReference type="HOGENOM" id="CLU_2004699_0_0_1"/>